<sequence length="164" mass="18768">MQKKKAEKPSPAINWLVANETDLRNVFELRYAIEPIAAKMTAEKIDEEGIICLKNIHKEFCDAAAKNDANNLALMDEKFHSEIIKRCGNNLMIDVMERLNMGLKDFRNNTFSIKQNVKDTIGPHEKILKAIITKDSAKAEREMKKHIVLMETNLTLNIVTLEDE</sequence>
<evidence type="ECO:0000259" key="4">
    <source>
        <dbReference type="SMART" id="SM00895"/>
    </source>
</evidence>
<keyword evidence="2" id="KW-0238">DNA-binding</keyword>
<reference evidence="5 6" key="1">
    <citation type="submission" date="2018-08" db="EMBL/GenBank/DDBJ databases">
        <title>A genome reference for cultivated species of the human gut microbiota.</title>
        <authorList>
            <person name="Zou Y."/>
            <person name="Xue W."/>
            <person name="Luo G."/>
        </authorList>
    </citation>
    <scope>NUCLEOTIDE SEQUENCE [LARGE SCALE GENOMIC DNA]</scope>
    <source>
        <strain evidence="5 6">AM27-32LB</strain>
    </source>
</reference>
<protein>
    <submittedName>
        <fullName evidence="5">FCD domain-containing protein</fullName>
    </submittedName>
</protein>
<dbReference type="GO" id="GO:0003677">
    <property type="term" value="F:DNA binding"/>
    <property type="evidence" value="ECO:0007669"/>
    <property type="project" value="UniProtKB-KW"/>
</dbReference>
<evidence type="ECO:0000313" key="6">
    <source>
        <dbReference type="Proteomes" id="UP000283928"/>
    </source>
</evidence>
<dbReference type="EMBL" id="QSKO01000038">
    <property type="protein sequence ID" value="RHE69574.1"/>
    <property type="molecule type" value="Genomic_DNA"/>
</dbReference>
<proteinExistence type="predicted"/>
<evidence type="ECO:0000313" key="5">
    <source>
        <dbReference type="EMBL" id="RHE69574.1"/>
    </source>
</evidence>
<dbReference type="SMART" id="SM00895">
    <property type="entry name" value="FCD"/>
    <property type="match status" value="1"/>
</dbReference>
<accession>A0A414K5C7</accession>
<evidence type="ECO:0000256" key="2">
    <source>
        <dbReference type="ARBA" id="ARBA00023125"/>
    </source>
</evidence>
<dbReference type="Gene3D" id="1.20.120.530">
    <property type="entry name" value="GntR ligand-binding domain-like"/>
    <property type="match status" value="1"/>
</dbReference>
<dbReference type="PANTHER" id="PTHR43537">
    <property type="entry name" value="TRANSCRIPTIONAL REGULATOR, GNTR FAMILY"/>
    <property type="match status" value="1"/>
</dbReference>
<dbReference type="Proteomes" id="UP000283928">
    <property type="component" value="Unassembled WGS sequence"/>
</dbReference>
<dbReference type="Pfam" id="PF07729">
    <property type="entry name" value="FCD"/>
    <property type="match status" value="1"/>
</dbReference>
<organism evidence="5 6">
    <name type="scientific">Blautia obeum</name>
    <dbReference type="NCBI Taxonomy" id="40520"/>
    <lineage>
        <taxon>Bacteria</taxon>
        <taxon>Bacillati</taxon>
        <taxon>Bacillota</taxon>
        <taxon>Clostridia</taxon>
        <taxon>Lachnospirales</taxon>
        <taxon>Lachnospiraceae</taxon>
        <taxon>Blautia</taxon>
    </lineage>
</organism>
<keyword evidence="1" id="KW-0805">Transcription regulation</keyword>
<name>A0A414K5C7_9FIRM</name>
<gene>
    <name evidence="5" type="ORF">DW723_16410</name>
</gene>
<dbReference type="InterPro" id="IPR008920">
    <property type="entry name" value="TF_FadR/GntR_C"/>
</dbReference>
<evidence type="ECO:0000256" key="1">
    <source>
        <dbReference type="ARBA" id="ARBA00023015"/>
    </source>
</evidence>
<dbReference type="PANTHER" id="PTHR43537:SF24">
    <property type="entry name" value="GLUCONATE OPERON TRANSCRIPTIONAL REPRESSOR"/>
    <property type="match status" value="1"/>
</dbReference>
<keyword evidence="3" id="KW-0804">Transcription</keyword>
<evidence type="ECO:0000256" key="3">
    <source>
        <dbReference type="ARBA" id="ARBA00023163"/>
    </source>
</evidence>
<dbReference type="InterPro" id="IPR011711">
    <property type="entry name" value="GntR_C"/>
</dbReference>
<comment type="caution">
    <text evidence="5">The sequence shown here is derived from an EMBL/GenBank/DDBJ whole genome shotgun (WGS) entry which is preliminary data.</text>
</comment>
<dbReference type="SUPFAM" id="SSF48008">
    <property type="entry name" value="GntR ligand-binding domain-like"/>
    <property type="match status" value="1"/>
</dbReference>
<dbReference type="AlphaFoldDB" id="A0A414K5C7"/>
<feature type="domain" description="GntR C-terminal" evidence="4">
    <location>
        <begin position="25"/>
        <end position="149"/>
    </location>
</feature>